<keyword evidence="3" id="KW-1185">Reference proteome</keyword>
<evidence type="ECO:0000256" key="1">
    <source>
        <dbReference type="SAM" id="Phobius"/>
    </source>
</evidence>
<gene>
    <name evidence="2" type="ORF">Air01nite_74760</name>
</gene>
<keyword evidence="1" id="KW-1133">Transmembrane helix</keyword>
<evidence type="ECO:0008006" key="4">
    <source>
        <dbReference type="Google" id="ProtNLM"/>
    </source>
</evidence>
<evidence type="ECO:0000313" key="3">
    <source>
        <dbReference type="Proteomes" id="UP000624325"/>
    </source>
</evidence>
<comment type="caution">
    <text evidence="2">The sequence shown here is derived from an EMBL/GenBank/DDBJ whole genome shotgun (WGS) entry which is preliminary data.</text>
</comment>
<protein>
    <recommendedName>
        <fullName evidence="4">SMODS-associating 2TM beta-strand rich effector domain-containing protein</fullName>
    </recommendedName>
</protein>
<dbReference type="Proteomes" id="UP000624325">
    <property type="component" value="Unassembled WGS sequence"/>
</dbReference>
<dbReference type="EMBL" id="BONC01000102">
    <property type="protein sequence ID" value="GIF61381.1"/>
    <property type="molecule type" value="Genomic_DNA"/>
</dbReference>
<keyword evidence="1" id="KW-0472">Membrane</keyword>
<name>A0ABQ4CF27_9ACTN</name>
<reference evidence="2 3" key="1">
    <citation type="submission" date="2021-01" db="EMBL/GenBank/DDBJ databases">
        <title>Whole genome shotgun sequence of Asanoa iriomotensis NBRC 100142.</title>
        <authorList>
            <person name="Komaki H."/>
            <person name="Tamura T."/>
        </authorList>
    </citation>
    <scope>NUCLEOTIDE SEQUENCE [LARGE SCALE GENOMIC DNA]</scope>
    <source>
        <strain evidence="2 3">NBRC 100142</strain>
    </source>
</reference>
<keyword evidence="1" id="KW-0812">Transmembrane</keyword>
<sequence>MKLLGVVVRLPYALAVKAQDWSALAAWVALAIGVGNLWFSVIRVLWKERRASPSAQLDLFNYQNRNGWHEEVRVVLTNYGPARMRHVEVELFDEDGRSLQTADSSVSALWPKMPVDVLHGGQSMYLTLNRSMATRAARTARIRWRDGRPREQTRTIGLSYNRLL</sequence>
<proteinExistence type="predicted"/>
<evidence type="ECO:0000313" key="2">
    <source>
        <dbReference type="EMBL" id="GIF61381.1"/>
    </source>
</evidence>
<feature type="transmembrane region" description="Helical" evidence="1">
    <location>
        <begin position="25"/>
        <end position="46"/>
    </location>
</feature>
<accession>A0ABQ4CF27</accession>
<organism evidence="2 3">
    <name type="scientific">Asanoa iriomotensis</name>
    <dbReference type="NCBI Taxonomy" id="234613"/>
    <lineage>
        <taxon>Bacteria</taxon>
        <taxon>Bacillati</taxon>
        <taxon>Actinomycetota</taxon>
        <taxon>Actinomycetes</taxon>
        <taxon>Micromonosporales</taxon>
        <taxon>Micromonosporaceae</taxon>
        <taxon>Asanoa</taxon>
    </lineage>
</organism>